<dbReference type="Pfam" id="PF22253">
    <property type="entry name" value="DUF6948"/>
    <property type="match status" value="1"/>
</dbReference>
<sequence>MENQKYIVRCDRSGVFFGEIEKRDGQNIAMKNARCLWRWYGAASLMQMALEGVKQPDSCKFTVTLDSLEVLDAIEIIPCTDAAMESIEAVKPWRA</sequence>
<organism evidence="2">
    <name type="scientific">Siphoviridae sp. ctKNZ79</name>
    <dbReference type="NCBI Taxonomy" id="2825440"/>
    <lineage>
        <taxon>Viruses</taxon>
        <taxon>Duplodnaviria</taxon>
        <taxon>Heunggongvirae</taxon>
        <taxon>Uroviricota</taxon>
        <taxon>Caudoviricetes</taxon>
    </lineage>
</organism>
<proteinExistence type="predicted"/>
<protein>
    <recommendedName>
        <fullName evidence="1">DUF6948 domain-containing protein</fullName>
    </recommendedName>
</protein>
<accession>A0A8S5U9V6</accession>
<reference evidence="2" key="1">
    <citation type="journal article" date="2021" name="Proc. Natl. Acad. Sci. U.S.A.">
        <title>A Catalog of Tens of Thousands of Viruses from Human Metagenomes Reveals Hidden Associations with Chronic Diseases.</title>
        <authorList>
            <person name="Tisza M.J."/>
            <person name="Buck C.B."/>
        </authorList>
    </citation>
    <scope>NUCLEOTIDE SEQUENCE</scope>
    <source>
        <strain evidence="2">CtKNZ79</strain>
    </source>
</reference>
<dbReference type="InterPro" id="IPR054226">
    <property type="entry name" value="DUF6948"/>
</dbReference>
<evidence type="ECO:0000313" key="2">
    <source>
        <dbReference type="EMBL" id="DAF91170.1"/>
    </source>
</evidence>
<evidence type="ECO:0000259" key="1">
    <source>
        <dbReference type="Pfam" id="PF22253"/>
    </source>
</evidence>
<feature type="domain" description="DUF6948" evidence="1">
    <location>
        <begin position="4"/>
        <end position="87"/>
    </location>
</feature>
<dbReference type="EMBL" id="BK016045">
    <property type="protein sequence ID" value="DAF91170.1"/>
    <property type="molecule type" value="Genomic_DNA"/>
</dbReference>
<name>A0A8S5U9V6_9CAUD</name>